<dbReference type="EMBL" id="FOZZ01000003">
    <property type="protein sequence ID" value="SFS61632.1"/>
    <property type="molecule type" value="Genomic_DNA"/>
</dbReference>
<dbReference type="OrthoDB" id="1236981at2"/>
<dbReference type="STRING" id="683125.SAMN05660206_103265"/>
<dbReference type="Gene3D" id="2.60.40.2700">
    <property type="match status" value="1"/>
</dbReference>
<protein>
    <submittedName>
        <fullName evidence="1">Uncharacterized protein</fullName>
    </submittedName>
</protein>
<accession>A0A1I6RA98</accession>
<organism evidence="1 2">
    <name type="scientific">Sphingobacterium wenxiniae</name>
    <dbReference type="NCBI Taxonomy" id="683125"/>
    <lineage>
        <taxon>Bacteria</taxon>
        <taxon>Pseudomonadati</taxon>
        <taxon>Bacteroidota</taxon>
        <taxon>Sphingobacteriia</taxon>
        <taxon>Sphingobacteriales</taxon>
        <taxon>Sphingobacteriaceae</taxon>
        <taxon>Sphingobacterium</taxon>
    </lineage>
</organism>
<reference evidence="1 2" key="1">
    <citation type="submission" date="2016-10" db="EMBL/GenBank/DDBJ databases">
        <authorList>
            <person name="de Groot N.N."/>
        </authorList>
    </citation>
    <scope>NUCLEOTIDE SEQUENCE [LARGE SCALE GENOMIC DNA]</scope>
    <source>
        <strain evidence="1 2">DSM 22789</strain>
    </source>
</reference>
<evidence type="ECO:0000313" key="1">
    <source>
        <dbReference type="EMBL" id="SFS61632.1"/>
    </source>
</evidence>
<gene>
    <name evidence="1" type="ORF">SAMN05660206_103265</name>
</gene>
<proteinExistence type="predicted"/>
<dbReference type="Proteomes" id="UP000198785">
    <property type="component" value="Unassembled WGS sequence"/>
</dbReference>
<dbReference type="RefSeq" id="WP_093364455.1">
    <property type="nucleotide sequence ID" value="NZ_FOZZ01000003.1"/>
</dbReference>
<dbReference type="AlphaFoldDB" id="A0A1I6RA98"/>
<sequence>MCIRTWYIFLATAFSLLLGLVQVGYGQRIYADAQQPSNTALASVSGAGNAVDLPDTTNYSTLNVTLGIGGLIHAQQNLQFVNNPKPSIYSPVVAKIGSNSSLLTLLGGFVIQRTNGGINSLVAPSYSVSELLNLLQLLGGNTTGNVVFPPTGNSFDGIRFEVNSLLGIGITARYYYAFYIVPPTVSESDITLCQGATQSITISNFQTYTPYTYRFYNSRIGGVQIDMDVTTSTFTIPANWEGSYWLEAREHNAYPSARTEIKIIRNKISGGIISGDQTICEGDNPVMINGSLPDETTVGATIVYQWQKNTSGTYETIVGATTQNYLPIASAETAKYQRKVTSTLNGTVCESLSNEITITVKPKPPAPNIELHPNSQY</sequence>
<keyword evidence="2" id="KW-1185">Reference proteome</keyword>
<evidence type="ECO:0000313" key="2">
    <source>
        <dbReference type="Proteomes" id="UP000198785"/>
    </source>
</evidence>
<name>A0A1I6RA98_9SPHI</name>